<accession>A0A7W7GC43</accession>
<name>A0A7W7GC43_9ACTN</name>
<evidence type="ECO:0000256" key="4">
    <source>
        <dbReference type="SAM" id="MobiDB-lite"/>
    </source>
</evidence>
<keyword evidence="2 6" id="KW-0238">DNA-binding</keyword>
<dbReference type="SUPFAM" id="SSF46785">
    <property type="entry name" value="Winged helix' DNA-binding domain"/>
    <property type="match status" value="1"/>
</dbReference>
<reference evidence="6 7" key="1">
    <citation type="submission" date="2020-08" db="EMBL/GenBank/DDBJ databases">
        <title>Sequencing the genomes of 1000 actinobacteria strains.</title>
        <authorList>
            <person name="Klenk H.-P."/>
        </authorList>
    </citation>
    <scope>NUCLEOTIDE SEQUENCE [LARGE SCALE GENOMIC DNA]</scope>
    <source>
        <strain evidence="6 7">DSM 45784</strain>
    </source>
</reference>
<comment type="caution">
    <text evidence="6">The sequence shown here is derived from an EMBL/GenBank/DDBJ whole genome shotgun (WGS) entry which is preliminary data.</text>
</comment>
<feature type="region of interest" description="Disordered" evidence="4">
    <location>
        <begin position="1"/>
        <end position="23"/>
    </location>
</feature>
<keyword evidence="7" id="KW-1185">Reference proteome</keyword>
<gene>
    <name evidence="6" type="ORF">BJ982_005711</name>
</gene>
<dbReference type="Proteomes" id="UP000542210">
    <property type="component" value="Unassembled WGS sequence"/>
</dbReference>
<evidence type="ECO:0000256" key="2">
    <source>
        <dbReference type="ARBA" id="ARBA00023125"/>
    </source>
</evidence>
<keyword evidence="3" id="KW-0804">Transcription</keyword>
<keyword evidence="1" id="KW-0805">Transcription regulation</keyword>
<dbReference type="PROSITE" id="PS51118">
    <property type="entry name" value="HTH_HXLR"/>
    <property type="match status" value="1"/>
</dbReference>
<dbReference type="Pfam" id="PF01638">
    <property type="entry name" value="HxlR"/>
    <property type="match status" value="1"/>
</dbReference>
<protein>
    <submittedName>
        <fullName evidence="6">DNA-binding HxlR family transcriptional regulator</fullName>
    </submittedName>
</protein>
<feature type="compositionally biased region" description="Basic residues" evidence="4">
    <location>
        <begin position="1"/>
        <end position="17"/>
    </location>
</feature>
<dbReference type="PANTHER" id="PTHR33204">
    <property type="entry name" value="TRANSCRIPTIONAL REGULATOR, MARR FAMILY"/>
    <property type="match status" value="1"/>
</dbReference>
<dbReference type="RefSeq" id="WP_184885045.1">
    <property type="nucleotide sequence ID" value="NZ_BOOV01000012.1"/>
</dbReference>
<dbReference type="Gene3D" id="1.10.10.10">
    <property type="entry name" value="Winged helix-like DNA-binding domain superfamily/Winged helix DNA-binding domain"/>
    <property type="match status" value="1"/>
</dbReference>
<evidence type="ECO:0000259" key="5">
    <source>
        <dbReference type="PROSITE" id="PS51118"/>
    </source>
</evidence>
<dbReference type="InterPro" id="IPR036390">
    <property type="entry name" value="WH_DNA-bd_sf"/>
</dbReference>
<feature type="domain" description="HTH hxlR-type" evidence="5">
    <location>
        <begin position="48"/>
        <end position="146"/>
    </location>
</feature>
<dbReference type="InterPro" id="IPR036388">
    <property type="entry name" value="WH-like_DNA-bd_sf"/>
</dbReference>
<evidence type="ECO:0000313" key="6">
    <source>
        <dbReference type="EMBL" id="MBB4704167.1"/>
    </source>
</evidence>
<sequence>MEKQGTKARRARASHTRAGREPVVADGRDACARDEHDEVVFDVFARGCPSRETMEHITGRWGILALAALADGTYRFNALRRRVDGVSEKMLAQTLQALERDGMVHRAAQPTIPPKVEYSLTPLGREAARRLSGLIEWLEGEMPEVMTSRAHYDTERNTPPTT</sequence>
<evidence type="ECO:0000313" key="7">
    <source>
        <dbReference type="Proteomes" id="UP000542210"/>
    </source>
</evidence>
<dbReference type="InterPro" id="IPR002577">
    <property type="entry name" value="HTH_HxlR"/>
</dbReference>
<evidence type="ECO:0000256" key="3">
    <source>
        <dbReference type="ARBA" id="ARBA00023163"/>
    </source>
</evidence>
<organism evidence="6 7">
    <name type="scientific">Sphaerisporangium siamense</name>
    <dbReference type="NCBI Taxonomy" id="795645"/>
    <lineage>
        <taxon>Bacteria</taxon>
        <taxon>Bacillati</taxon>
        <taxon>Actinomycetota</taxon>
        <taxon>Actinomycetes</taxon>
        <taxon>Streptosporangiales</taxon>
        <taxon>Streptosporangiaceae</taxon>
        <taxon>Sphaerisporangium</taxon>
    </lineage>
</organism>
<dbReference type="EMBL" id="JACHND010000001">
    <property type="protein sequence ID" value="MBB4704167.1"/>
    <property type="molecule type" value="Genomic_DNA"/>
</dbReference>
<evidence type="ECO:0000256" key="1">
    <source>
        <dbReference type="ARBA" id="ARBA00023015"/>
    </source>
</evidence>
<dbReference type="PANTHER" id="PTHR33204:SF37">
    <property type="entry name" value="HTH-TYPE TRANSCRIPTIONAL REGULATOR YODB"/>
    <property type="match status" value="1"/>
</dbReference>
<proteinExistence type="predicted"/>
<dbReference type="AlphaFoldDB" id="A0A7W7GC43"/>
<dbReference type="GO" id="GO:0003677">
    <property type="term" value="F:DNA binding"/>
    <property type="evidence" value="ECO:0007669"/>
    <property type="project" value="UniProtKB-KW"/>
</dbReference>